<keyword evidence="3" id="KW-1185">Reference proteome</keyword>
<feature type="transmembrane region" description="Helical" evidence="1">
    <location>
        <begin position="37"/>
        <end position="58"/>
    </location>
</feature>
<evidence type="ECO:0000256" key="1">
    <source>
        <dbReference type="SAM" id="Phobius"/>
    </source>
</evidence>
<dbReference type="Ensembl" id="ENSSFOT00015037600.2">
    <property type="protein sequence ID" value="ENSSFOP00015037195.2"/>
    <property type="gene ID" value="ENSSFOG00015027183.1"/>
</dbReference>
<dbReference type="GeneTree" id="ENSGT00390000007283"/>
<dbReference type="InterPro" id="IPR019396">
    <property type="entry name" value="TM_Fragile-X-F-assoc"/>
</dbReference>
<reference evidence="2 3" key="1">
    <citation type="submission" date="2019-04" db="EMBL/GenBank/DDBJ databases">
        <authorList>
            <consortium name="Wellcome Sanger Institute Data Sharing"/>
        </authorList>
    </citation>
    <scope>NUCLEOTIDE SEQUENCE [LARGE SCALE GENOMIC DNA]</scope>
</reference>
<reference evidence="2" key="2">
    <citation type="submission" date="2025-08" db="UniProtKB">
        <authorList>
            <consortium name="Ensembl"/>
        </authorList>
    </citation>
    <scope>IDENTIFICATION</scope>
</reference>
<keyword evidence="1" id="KW-1133">Transmembrane helix</keyword>
<accession>A0A8C9SGY9</accession>
<dbReference type="PANTHER" id="PTHR13568">
    <property type="entry name" value="FAM11A, B PROTEIN"/>
    <property type="match status" value="1"/>
</dbReference>
<evidence type="ECO:0000313" key="3">
    <source>
        <dbReference type="Proteomes" id="UP000694397"/>
    </source>
</evidence>
<feature type="transmembrane region" description="Helical" evidence="1">
    <location>
        <begin position="108"/>
        <end position="129"/>
    </location>
</feature>
<organism evidence="2 3">
    <name type="scientific">Scleropages formosus</name>
    <name type="common">Asian bonytongue</name>
    <name type="synonym">Osteoglossum formosum</name>
    <dbReference type="NCBI Taxonomy" id="113540"/>
    <lineage>
        <taxon>Eukaryota</taxon>
        <taxon>Metazoa</taxon>
        <taxon>Chordata</taxon>
        <taxon>Craniata</taxon>
        <taxon>Vertebrata</taxon>
        <taxon>Euteleostomi</taxon>
        <taxon>Actinopterygii</taxon>
        <taxon>Neopterygii</taxon>
        <taxon>Teleostei</taxon>
        <taxon>Osteoglossocephala</taxon>
        <taxon>Osteoglossomorpha</taxon>
        <taxon>Osteoglossiformes</taxon>
        <taxon>Osteoglossidae</taxon>
        <taxon>Scleropages</taxon>
    </lineage>
</organism>
<dbReference type="PANTHER" id="PTHR13568:SF4">
    <property type="entry name" value="TRANSMEMBRANE PROTEIN 60"/>
    <property type="match status" value="1"/>
</dbReference>
<feature type="transmembrane region" description="Helical" evidence="1">
    <location>
        <begin position="78"/>
        <end position="96"/>
    </location>
</feature>
<dbReference type="AlphaFoldDB" id="A0A8C9SGY9"/>
<name>A0A8C9SGY9_SCLFO</name>
<gene>
    <name evidence="2" type="primary">TMEM60</name>
</gene>
<proteinExistence type="predicted"/>
<protein>
    <submittedName>
        <fullName evidence="2">Transmembrane protein 60</fullName>
    </submittedName>
</protein>
<feature type="transmembrane region" description="Helical" evidence="1">
    <location>
        <begin position="6"/>
        <end position="25"/>
    </location>
</feature>
<dbReference type="Proteomes" id="UP000694397">
    <property type="component" value="Chromosome 2"/>
</dbReference>
<reference evidence="2" key="3">
    <citation type="submission" date="2025-09" db="UniProtKB">
        <authorList>
            <consortium name="Ensembl"/>
        </authorList>
    </citation>
    <scope>IDENTIFICATION</scope>
</reference>
<keyword evidence="1" id="KW-0472">Membrane</keyword>
<dbReference type="OrthoDB" id="10258440at2759"/>
<keyword evidence="1" id="KW-0812">Transmembrane</keyword>
<evidence type="ECO:0000313" key="2">
    <source>
        <dbReference type="Ensembl" id="ENSSFOP00015037195.2"/>
    </source>
</evidence>
<sequence>ISMSLAQRVLLTWVFTLLFLIILVLKLDEKIRCSWFLVFLPVWVFDAILLLMLAVKMAGYCKAGHDPRDGAQDLRRRTWYVMAMLLKLAFCLTLCARLEQLAEIKLSLVCIPLWALLLGALAELGYNIFPDRQN</sequence>
<dbReference type="Pfam" id="PF10269">
    <property type="entry name" value="Tmemb_185A"/>
    <property type="match status" value="1"/>
</dbReference>